<proteinExistence type="predicted"/>
<sequence>MDKKQREARRHQEDMALNRGLLWVGAAIILEFLLLLINRYYINFRVDEASVNLATTLHTLLKVVRIGGAVAAILCLVWSVLRFRKGEKLVLPVVLTAAFGALAICAHVTLAFKGTGVRMLFLLVPAWAGLALVYYLYQKEFFLSAVAVGLSILGLWCVRFGGALTLESGLVFVGILAVTAAALWLKKSGGTVKYGERELQFLSKNASYPVVLVSCLASLLALAAAMALGSFVAYYLIFLMVAWLFALLVYYTVKLM</sequence>
<protein>
    <submittedName>
        <fullName evidence="2">Uncharacterized protein</fullName>
    </submittedName>
</protein>
<organism evidence="2 3">
    <name type="scientific">Flintibacter hominis</name>
    <dbReference type="NCBI Taxonomy" id="2763048"/>
    <lineage>
        <taxon>Bacteria</taxon>
        <taxon>Bacillati</taxon>
        <taxon>Bacillota</taxon>
        <taxon>Clostridia</taxon>
        <taxon>Eubacteriales</taxon>
        <taxon>Flintibacter</taxon>
    </lineage>
</organism>
<feature type="transmembrane region" description="Helical" evidence="1">
    <location>
        <begin position="142"/>
        <end position="162"/>
    </location>
</feature>
<evidence type="ECO:0000256" key="1">
    <source>
        <dbReference type="SAM" id="Phobius"/>
    </source>
</evidence>
<gene>
    <name evidence="2" type="ORF">H8S11_08420</name>
</gene>
<comment type="caution">
    <text evidence="2">The sequence shown here is derived from an EMBL/GenBank/DDBJ whole genome shotgun (WGS) entry which is preliminary data.</text>
</comment>
<feature type="transmembrane region" description="Helical" evidence="1">
    <location>
        <begin position="118"/>
        <end position="137"/>
    </location>
</feature>
<feature type="transmembrane region" description="Helical" evidence="1">
    <location>
        <begin position="93"/>
        <end position="112"/>
    </location>
</feature>
<keyword evidence="1" id="KW-0812">Transmembrane</keyword>
<reference evidence="2" key="1">
    <citation type="submission" date="2020-08" db="EMBL/GenBank/DDBJ databases">
        <title>Genome public.</title>
        <authorList>
            <person name="Liu C."/>
            <person name="Sun Q."/>
        </authorList>
    </citation>
    <scope>NUCLEOTIDE SEQUENCE</scope>
    <source>
        <strain evidence="2">NSJ-23</strain>
    </source>
</reference>
<feature type="transmembrane region" description="Helical" evidence="1">
    <location>
        <begin position="232"/>
        <end position="253"/>
    </location>
</feature>
<accession>A0A8J6JAB6</accession>
<name>A0A8J6JAB6_9FIRM</name>
<keyword evidence="1" id="KW-0472">Membrane</keyword>
<dbReference type="Proteomes" id="UP000628736">
    <property type="component" value="Unassembled WGS sequence"/>
</dbReference>
<dbReference type="RefSeq" id="WP_147570869.1">
    <property type="nucleotide sequence ID" value="NZ_JACOPO010000004.1"/>
</dbReference>
<feature type="transmembrane region" description="Helical" evidence="1">
    <location>
        <begin position="206"/>
        <end position="226"/>
    </location>
</feature>
<keyword evidence="3" id="KW-1185">Reference proteome</keyword>
<dbReference type="AlphaFoldDB" id="A0A8J6JAB6"/>
<keyword evidence="1" id="KW-1133">Transmembrane helix</keyword>
<feature type="transmembrane region" description="Helical" evidence="1">
    <location>
        <begin position="62"/>
        <end position="81"/>
    </location>
</feature>
<evidence type="ECO:0000313" key="2">
    <source>
        <dbReference type="EMBL" id="MBC5722833.1"/>
    </source>
</evidence>
<dbReference type="EMBL" id="JACOPO010000004">
    <property type="protein sequence ID" value="MBC5722833.1"/>
    <property type="molecule type" value="Genomic_DNA"/>
</dbReference>
<evidence type="ECO:0000313" key="3">
    <source>
        <dbReference type="Proteomes" id="UP000628736"/>
    </source>
</evidence>
<feature type="transmembrane region" description="Helical" evidence="1">
    <location>
        <begin position="21"/>
        <end position="42"/>
    </location>
</feature>
<feature type="transmembrane region" description="Helical" evidence="1">
    <location>
        <begin position="168"/>
        <end position="185"/>
    </location>
</feature>